<protein>
    <recommendedName>
        <fullName evidence="8">ATP synthase YMF19-like N-terminal domain-containing protein</fullName>
    </recommendedName>
</protein>
<feature type="domain" description="ATP synthase YMF19-like N-terminal" evidence="8">
    <location>
        <begin position="8"/>
        <end position="64"/>
    </location>
</feature>
<evidence type="ECO:0000313" key="9">
    <source>
        <dbReference type="EMBL" id="PZF73887.1"/>
    </source>
</evidence>
<evidence type="ECO:0000259" key="8">
    <source>
        <dbReference type="Pfam" id="PF02326"/>
    </source>
</evidence>
<evidence type="ECO:0000256" key="6">
    <source>
        <dbReference type="SAM" id="MobiDB-lite"/>
    </source>
</evidence>
<evidence type="ECO:0000256" key="5">
    <source>
        <dbReference type="ARBA" id="ARBA00023310"/>
    </source>
</evidence>
<keyword evidence="4 7" id="KW-0472">Membrane</keyword>
<feature type="transmembrane region" description="Helical" evidence="7">
    <location>
        <begin position="6"/>
        <end position="26"/>
    </location>
</feature>
<proteinExistence type="predicted"/>
<comment type="subcellular location">
    <subcellularLocation>
        <location evidence="1">Membrane</location>
    </subcellularLocation>
</comment>
<dbReference type="EMBL" id="QKTW01000009">
    <property type="protein sequence ID" value="PZF73887.1"/>
    <property type="molecule type" value="Genomic_DNA"/>
</dbReference>
<keyword evidence="3 7" id="KW-1133">Transmembrane helix</keyword>
<sequence length="75" mass="9155">MLRMIVYTLGFILLYRLIVNFILPVFRMTKLANERVRQMQDQMNNMQQSNQYNNNHHQASQRIKEGDYIDYEEVK</sequence>
<dbReference type="OrthoDB" id="680848at2"/>
<name>A0A2W2BDE0_9BACT</name>
<keyword evidence="2 7" id="KW-0812">Transmembrane</keyword>
<evidence type="ECO:0000256" key="3">
    <source>
        <dbReference type="ARBA" id="ARBA00022989"/>
    </source>
</evidence>
<dbReference type="AlphaFoldDB" id="A0A2W2BDE0"/>
<dbReference type="RefSeq" id="WP_110997984.1">
    <property type="nucleotide sequence ID" value="NZ_QKTW01000009.1"/>
</dbReference>
<keyword evidence="10" id="KW-1185">Reference proteome</keyword>
<organism evidence="9 10">
    <name type="scientific">Taibaiella soli</name>
    <dbReference type="NCBI Taxonomy" id="1649169"/>
    <lineage>
        <taxon>Bacteria</taxon>
        <taxon>Pseudomonadati</taxon>
        <taxon>Bacteroidota</taxon>
        <taxon>Chitinophagia</taxon>
        <taxon>Chitinophagales</taxon>
        <taxon>Chitinophagaceae</taxon>
        <taxon>Taibaiella</taxon>
    </lineage>
</organism>
<accession>A0A2W2BDE0</accession>
<dbReference type="Pfam" id="PF02326">
    <property type="entry name" value="YMF19"/>
    <property type="match status" value="1"/>
</dbReference>
<dbReference type="GO" id="GO:0016020">
    <property type="term" value="C:membrane"/>
    <property type="evidence" value="ECO:0007669"/>
    <property type="project" value="UniProtKB-SubCell"/>
</dbReference>
<evidence type="ECO:0000256" key="7">
    <source>
        <dbReference type="SAM" id="Phobius"/>
    </source>
</evidence>
<gene>
    <name evidence="9" type="ORF">DN068_05975</name>
</gene>
<keyword evidence="5" id="KW-0066">ATP synthesis</keyword>
<comment type="caution">
    <text evidence="9">The sequence shown here is derived from an EMBL/GenBank/DDBJ whole genome shotgun (WGS) entry which is preliminary data.</text>
</comment>
<dbReference type="InterPro" id="IPR003319">
    <property type="entry name" value="YMF19-like_N"/>
</dbReference>
<dbReference type="Proteomes" id="UP000248745">
    <property type="component" value="Unassembled WGS sequence"/>
</dbReference>
<dbReference type="GO" id="GO:0006754">
    <property type="term" value="P:ATP biosynthetic process"/>
    <property type="evidence" value="ECO:0007669"/>
    <property type="project" value="UniProtKB-KW"/>
</dbReference>
<evidence type="ECO:0000256" key="2">
    <source>
        <dbReference type="ARBA" id="ARBA00022692"/>
    </source>
</evidence>
<evidence type="ECO:0000256" key="4">
    <source>
        <dbReference type="ARBA" id="ARBA00023136"/>
    </source>
</evidence>
<feature type="compositionally biased region" description="Low complexity" evidence="6">
    <location>
        <begin position="44"/>
        <end position="55"/>
    </location>
</feature>
<evidence type="ECO:0000313" key="10">
    <source>
        <dbReference type="Proteomes" id="UP000248745"/>
    </source>
</evidence>
<feature type="region of interest" description="Disordered" evidence="6">
    <location>
        <begin position="44"/>
        <end position="75"/>
    </location>
</feature>
<feature type="compositionally biased region" description="Basic and acidic residues" evidence="6">
    <location>
        <begin position="62"/>
        <end position="75"/>
    </location>
</feature>
<reference evidence="9 10" key="1">
    <citation type="submission" date="2018-06" db="EMBL/GenBank/DDBJ databases">
        <title>Mucibacter soli gen. nov., sp. nov., a new member of the family Chitinophagaceae producing mucin.</title>
        <authorList>
            <person name="Kim M.-K."/>
            <person name="Park S."/>
            <person name="Kim T.-S."/>
            <person name="Joung Y."/>
            <person name="Han J.-H."/>
            <person name="Kim S.B."/>
        </authorList>
    </citation>
    <scope>NUCLEOTIDE SEQUENCE [LARGE SCALE GENOMIC DNA]</scope>
    <source>
        <strain evidence="9 10">R1-15</strain>
    </source>
</reference>
<evidence type="ECO:0000256" key="1">
    <source>
        <dbReference type="ARBA" id="ARBA00004370"/>
    </source>
</evidence>